<dbReference type="GO" id="GO:0003682">
    <property type="term" value="F:chromatin binding"/>
    <property type="evidence" value="ECO:0007669"/>
    <property type="project" value="TreeGrafter"/>
</dbReference>
<dbReference type="Gene3D" id="3.30.60.60">
    <property type="entry name" value="N-acetyl transferase-like"/>
    <property type="match status" value="1"/>
</dbReference>
<dbReference type="Pfam" id="PF11717">
    <property type="entry name" value="Tudor-knot"/>
    <property type="match status" value="1"/>
</dbReference>
<dbReference type="GO" id="GO:0005634">
    <property type="term" value="C:nucleus"/>
    <property type="evidence" value="ECO:0007669"/>
    <property type="project" value="UniProtKB-SubCell"/>
</dbReference>
<accession>A0A7S3EUA7</accession>
<gene>
    <name evidence="17" type="ORF">HERI1096_LOCUS6439</name>
</gene>
<dbReference type="FunFam" id="1.10.10.10:FF:000022">
    <property type="entry name" value="Histone acetyltransferase"/>
    <property type="match status" value="1"/>
</dbReference>
<organism evidence="17">
    <name type="scientific">Haptolina ericina</name>
    <dbReference type="NCBI Taxonomy" id="156174"/>
    <lineage>
        <taxon>Eukaryota</taxon>
        <taxon>Haptista</taxon>
        <taxon>Haptophyta</taxon>
        <taxon>Prymnesiophyceae</taxon>
        <taxon>Prymnesiales</taxon>
        <taxon>Prymnesiaceae</taxon>
        <taxon>Haptolina</taxon>
    </lineage>
</organism>
<dbReference type="InterPro" id="IPR002717">
    <property type="entry name" value="HAT_MYST-type"/>
</dbReference>
<dbReference type="FunFam" id="3.40.630.30:FF:000002">
    <property type="entry name" value="Histone acetyltransferase"/>
    <property type="match status" value="1"/>
</dbReference>
<reference evidence="17" key="1">
    <citation type="submission" date="2021-01" db="EMBL/GenBank/DDBJ databases">
        <authorList>
            <person name="Corre E."/>
            <person name="Pelletier E."/>
            <person name="Niang G."/>
            <person name="Scheremetjew M."/>
            <person name="Finn R."/>
            <person name="Kale V."/>
            <person name="Holt S."/>
            <person name="Cochrane G."/>
            <person name="Meng A."/>
            <person name="Brown T."/>
            <person name="Cohen L."/>
        </authorList>
    </citation>
    <scope>NUCLEOTIDE SEQUENCE</scope>
    <source>
        <strain evidence="17">CCMP281</strain>
    </source>
</reference>
<dbReference type="InterPro" id="IPR025995">
    <property type="entry name" value="Tudor-knot"/>
</dbReference>
<evidence type="ECO:0000256" key="15">
    <source>
        <dbReference type="SAM" id="MobiDB-lite"/>
    </source>
</evidence>
<dbReference type="PANTHER" id="PTHR10615:SF161">
    <property type="entry name" value="HISTONE ACETYLTRANSFERASE KAT7"/>
    <property type="match status" value="1"/>
</dbReference>
<dbReference type="AlphaFoldDB" id="A0A7S3EUA7"/>
<evidence type="ECO:0000256" key="5">
    <source>
        <dbReference type="ARBA" id="ARBA00022723"/>
    </source>
</evidence>
<keyword evidence="11" id="KW-0804">Transcription</keyword>
<comment type="similarity">
    <text evidence="2 14">Belongs to the MYST (SAS/MOZ) family.</text>
</comment>
<keyword evidence="7" id="KW-0862">Zinc</keyword>
<dbReference type="FunFam" id="3.30.60.60:FF:000001">
    <property type="entry name" value="Histone acetyltransferase"/>
    <property type="match status" value="1"/>
</dbReference>
<keyword evidence="10" id="KW-0805">Transcription regulation</keyword>
<feature type="region of interest" description="Disordered" evidence="15">
    <location>
        <begin position="68"/>
        <end position="112"/>
    </location>
</feature>
<dbReference type="Gene3D" id="3.40.630.30">
    <property type="match status" value="1"/>
</dbReference>
<dbReference type="Pfam" id="PF01853">
    <property type="entry name" value="MOZ_SAS"/>
    <property type="match status" value="1"/>
</dbReference>
<dbReference type="GO" id="GO:0003712">
    <property type="term" value="F:transcription coregulator activity"/>
    <property type="evidence" value="ECO:0007669"/>
    <property type="project" value="TreeGrafter"/>
</dbReference>
<keyword evidence="8" id="KW-0156">Chromatin regulator</keyword>
<comment type="subcellular location">
    <subcellularLocation>
        <location evidence="1 14">Nucleus</location>
    </subcellularLocation>
</comment>
<dbReference type="EC" id="2.3.1.48" evidence="3 14"/>
<dbReference type="InterPro" id="IPR036388">
    <property type="entry name" value="WH-like_DNA-bd_sf"/>
</dbReference>
<dbReference type="PROSITE" id="PS51726">
    <property type="entry name" value="MYST_HAT"/>
    <property type="match status" value="1"/>
</dbReference>
<feature type="domain" description="MYST-type HAT" evidence="16">
    <location>
        <begin position="117"/>
        <end position="389"/>
    </location>
</feature>
<dbReference type="InterPro" id="IPR040706">
    <property type="entry name" value="Zf-MYST"/>
</dbReference>
<dbReference type="InterPro" id="IPR016181">
    <property type="entry name" value="Acyl_CoA_acyltransferase"/>
</dbReference>
<keyword evidence="9" id="KW-0007">Acetylation</keyword>
<dbReference type="InterPro" id="IPR016197">
    <property type="entry name" value="Chromo-like_dom_sf"/>
</dbReference>
<keyword evidence="6" id="KW-0863">Zinc-finger</keyword>
<sequence length="399" mass="45750">MAAASSGEGHFEVGQRLRCEWRNGELRECEIIERRTTSGGLQYYVHYTDFNRRLDEWVAAERIQALEPPAGRSGAEKKRKLDPAVAAQAPTPPMNAHDESAAGELDAATQREHEAATRVKNINTIVLGKWEIQTWYYSPFPKDYAECDTLYFCEFDLHFVKKREALQRYMRRNELAHPPGDEIYRCANISVFEVDGAVCRTYCQNLCLLAKLFLDHKTLYYDVDPFLFYVMAECDDQGCHPVAYFSKEKRSAEEYNLACILTLPPYQRKGYGRFLISFSYELSRKEGKVGTPERPLSDLGMVSYRSYWAYVLLSILQSHRGAISIKQLSEMSAIKMDDIVSTLHALNVIKYWKGQHMISVSPRVIQEHLGIESAKNALQVDVSKLHWTPHHLRQHPGTA</sequence>
<keyword evidence="4" id="KW-0808">Transferase</keyword>
<evidence type="ECO:0000256" key="7">
    <source>
        <dbReference type="ARBA" id="ARBA00022833"/>
    </source>
</evidence>
<keyword evidence="12 14" id="KW-0539">Nucleus</keyword>
<name>A0A7S3EUA7_9EUKA</name>
<evidence type="ECO:0000256" key="4">
    <source>
        <dbReference type="ARBA" id="ARBA00022679"/>
    </source>
</evidence>
<evidence type="ECO:0000256" key="10">
    <source>
        <dbReference type="ARBA" id="ARBA00023015"/>
    </source>
</evidence>
<dbReference type="Gene3D" id="2.30.30.140">
    <property type="match status" value="1"/>
</dbReference>
<evidence type="ECO:0000256" key="11">
    <source>
        <dbReference type="ARBA" id="ARBA00023163"/>
    </source>
</evidence>
<dbReference type="EMBL" id="HBHX01011591">
    <property type="protein sequence ID" value="CAE0105781.1"/>
    <property type="molecule type" value="Transcribed_RNA"/>
</dbReference>
<dbReference type="GO" id="GO:0008270">
    <property type="term" value="F:zinc ion binding"/>
    <property type="evidence" value="ECO:0007669"/>
    <property type="project" value="UniProtKB-KW"/>
</dbReference>
<evidence type="ECO:0000256" key="1">
    <source>
        <dbReference type="ARBA" id="ARBA00004123"/>
    </source>
</evidence>
<evidence type="ECO:0000256" key="13">
    <source>
        <dbReference type="PIRSR" id="PIRSR602717-51"/>
    </source>
</evidence>
<dbReference type="PANTHER" id="PTHR10615">
    <property type="entry name" value="HISTONE ACETYLTRANSFERASE"/>
    <property type="match status" value="1"/>
</dbReference>
<evidence type="ECO:0000256" key="12">
    <source>
        <dbReference type="ARBA" id="ARBA00023242"/>
    </source>
</evidence>
<dbReference type="GO" id="GO:0004402">
    <property type="term" value="F:histone acetyltransferase activity"/>
    <property type="evidence" value="ECO:0007669"/>
    <property type="project" value="InterPro"/>
</dbReference>
<dbReference type="SUPFAM" id="SSF55729">
    <property type="entry name" value="Acyl-CoA N-acyltransferases (Nat)"/>
    <property type="match status" value="1"/>
</dbReference>
<evidence type="ECO:0000256" key="2">
    <source>
        <dbReference type="ARBA" id="ARBA00010107"/>
    </source>
</evidence>
<dbReference type="SMART" id="SM00298">
    <property type="entry name" value="CHROMO"/>
    <property type="match status" value="1"/>
</dbReference>
<evidence type="ECO:0000259" key="16">
    <source>
        <dbReference type="PROSITE" id="PS51726"/>
    </source>
</evidence>
<keyword evidence="5" id="KW-0479">Metal-binding</keyword>
<comment type="catalytic activity">
    <reaction evidence="14">
        <text>L-lysyl-[protein] + acetyl-CoA = N(6)-acetyl-L-lysyl-[protein] + CoA + H(+)</text>
        <dbReference type="Rhea" id="RHEA:45948"/>
        <dbReference type="Rhea" id="RHEA-COMP:9752"/>
        <dbReference type="Rhea" id="RHEA-COMP:10731"/>
        <dbReference type="ChEBI" id="CHEBI:15378"/>
        <dbReference type="ChEBI" id="CHEBI:29969"/>
        <dbReference type="ChEBI" id="CHEBI:57287"/>
        <dbReference type="ChEBI" id="CHEBI:57288"/>
        <dbReference type="ChEBI" id="CHEBI:61930"/>
        <dbReference type="EC" id="2.3.1.48"/>
    </reaction>
</comment>
<dbReference type="Pfam" id="PF17772">
    <property type="entry name" value="zf-MYST"/>
    <property type="match status" value="1"/>
</dbReference>
<dbReference type="GO" id="GO:0006357">
    <property type="term" value="P:regulation of transcription by RNA polymerase II"/>
    <property type="evidence" value="ECO:0007669"/>
    <property type="project" value="TreeGrafter"/>
</dbReference>
<dbReference type="CDD" id="cd04301">
    <property type="entry name" value="NAT_SF"/>
    <property type="match status" value="1"/>
</dbReference>
<dbReference type="SUPFAM" id="SSF54160">
    <property type="entry name" value="Chromo domain-like"/>
    <property type="match status" value="1"/>
</dbReference>
<dbReference type="InterPro" id="IPR050603">
    <property type="entry name" value="MYST_HAT"/>
</dbReference>
<dbReference type="Gene3D" id="1.10.10.10">
    <property type="entry name" value="Winged helix-like DNA-binding domain superfamily/Winged helix DNA-binding domain"/>
    <property type="match status" value="1"/>
</dbReference>
<evidence type="ECO:0000256" key="6">
    <source>
        <dbReference type="ARBA" id="ARBA00022771"/>
    </source>
</evidence>
<evidence type="ECO:0000256" key="14">
    <source>
        <dbReference type="RuleBase" id="RU361211"/>
    </source>
</evidence>
<evidence type="ECO:0000256" key="3">
    <source>
        <dbReference type="ARBA" id="ARBA00013184"/>
    </source>
</evidence>
<dbReference type="InterPro" id="IPR000953">
    <property type="entry name" value="Chromo/chromo_shadow_dom"/>
</dbReference>
<proteinExistence type="inferred from homology"/>
<evidence type="ECO:0000256" key="8">
    <source>
        <dbReference type="ARBA" id="ARBA00022853"/>
    </source>
</evidence>
<protein>
    <recommendedName>
        <fullName evidence="3 14">Histone acetyltransferase</fullName>
        <ecNumber evidence="3 14">2.3.1.48</ecNumber>
    </recommendedName>
</protein>
<feature type="active site" description="Proton donor/acceptor" evidence="13">
    <location>
        <position position="293"/>
    </location>
</feature>
<evidence type="ECO:0000256" key="9">
    <source>
        <dbReference type="ARBA" id="ARBA00022990"/>
    </source>
</evidence>
<evidence type="ECO:0000313" key="17">
    <source>
        <dbReference type="EMBL" id="CAE0105781.1"/>
    </source>
</evidence>
<dbReference type="GO" id="GO:0000785">
    <property type="term" value="C:chromatin"/>
    <property type="evidence" value="ECO:0007669"/>
    <property type="project" value="TreeGrafter"/>
</dbReference>